<dbReference type="Pfam" id="PF00392">
    <property type="entry name" value="GntR"/>
    <property type="match status" value="1"/>
</dbReference>
<gene>
    <name evidence="5" type="ORF">FB558_4679</name>
</gene>
<dbReference type="GO" id="GO:0003700">
    <property type="term" value="F:DNA-binding transcription factor activity"/>
    <property type="evidence" value="ECO:0007669"/>
    <property type="project" value="InterPro"/>
</dbReference>
<dbReference type="RefSeq" id="WP_142056777.1">
    <property type="nucleotide sequence ID" value="NZ_VFPA01000003.1"/>
</dbReference>
<dbReference type="InterPro" id="IPR000524">
    <property type="entry name" value="Tscrpt_reg_HTH_GntR"/>
</dbReference>
<keyword evidence="1" id="KW-0805">Transcription regulation</keyword>
<dbReference type="SMART" id="SM00895">
    <property type="entry name" value="FCD"/>
    <property type="match status" value="1"/>
</dbReference>
<dbReference type="EMBL" id="VFPA01000003">
    <property type="protein sequence ID" value="TQM08941.1"/>
    <property type="molecule type" value="Genomic_DNA"/>
</dbReference>
<evidence type="ECO:0000313" key="6">
    <source>
        <dbReference type="Proteomes" id="UP000315677"/>
    </source>
</evidence>
<organism evidence="5 6">
    <name type="scientific">Pseudonocardia kunmingensis</name>
    <dbReference type="NCBI Taxonomy" id="630975"/>
    <lineage>
        <taxon>Bacteria</taxon>
        <taxon>Bacillati</taxon>
        <taxon>Actinomycetota</taxon>
        <taxon>Actinomycetes</taxon>
        <taxon>Pseudonocardiales</taxon>
        <taxon>Pseudonocardiaceae</taxon>
        <taxon>Pseudonocardia</taxon>
    </lineage>
</organism>
<evidence type="ECO:0000256" key="1">
    <source>
        <dbReference type="ARBA" id="ARBA00023015"/>
    </source>
</evidence>
<keyword evidence="6" id="KW-1185">Reference proteome</keyword>
<dbReference type="OrthoDB" id="5450856at2"/>
<evidence type="ECO:0000313" key="5">
    <source>
        <dbReference type="EMBL" id="TQM08941.1"/>
    </source>
</evidence>
<dbReference type="AlphaFoldDB" id="A0A543DI06"/>
<dbReference type="Pfam" id="PF07729">
    <property type="entry name" value="FCD"/>
    <property type="match status" value="1"/>
</dbReference>
<dbReference type="GO" id="GO:0003677">
    <property type="term" value="F:DNA binding"/>
    <property type="evidence" value="ECO:0007669"/>
    <property type="project" value="UniProtKB-KW"/>
</dbReference>
<evidence type="ECO:0000256" key="3">
    <source>
        <dbReference type="ARBA" id="ARBA00023163"/>
    </source>
</evidence>
<dbReference type="InterPro" id="IPR036390">
    <property type="entry name" value="WH_DNA-bd_sf"/>
</dbReference>
<dbReference type="Gene3D" id="1.20.120.530">
    <property type="entry name" value="GntR ligand-binding domain-like"/>
    <property type="match status" value="1"/>
</dbReference>
<dbReference type="SUPFAM" id="SSF46785">
    <property type="entry name" value="Winged helix' DNA-binding domain"/>
    <property type="match status" value="1"/>
</dbReference>
<reference evidence="5 6" key="1">
    <citation type="submission" date="2019-06" db="EMBL/GenBank/DDBJ databases">
        <title>Sequencing the genomes of 1000 actinobacteria strains.</title>
        <authorList>
            <person name="Klenk H.-P."/>
        </authorList>
    </citation>
    <scope>NUCLEOTIDE SEQUENCE [LARGE SCALE GENOMIC DNA]</scope>
    <source>
        <strain evidence="5 6">DSM 45301</strain>
    </source>
</reference>
<dbReference type="SMART" id="SM00345">
    <property type="entry name" value="HTH_GNTR"/>
    <property type="match status" value="1"/>
</dbReference>
<comment type="caution">
    <text evidence="5">The sequence shown here is derived from an EMBL/GenBank/DDBJ whole genome shotgun (WGS) entry which is preliminary data.</text>
</comment>
<sequence>MPLITPRRTGLVEQVIDQLRATIASGEWPVGGRIPPETELAAALDVGRNTVREAVRALAHAGLLEVRQGDGTFVRATTELSGALRKLCGPELREALEVRRVLEVDAARLAAARRTDDDLAALHAALAERNAAVHDQDVERAVRTDTAFHQVVVQCAHNALLAELYRGVAEVVARSVATTMPDGLDKQDEISHDGLVEAIAAQDVERAAREAGDFLNRLLDRQ</sequence>
<dbReference type="PANTHER" id="PTHR43537">
    <property type="entry name" value="TRANSCRIPTIONAL REGULATOR, GNTR FAMILY"/>
    <property type="match status" value="1"/>
</dbReference>
<dbReference type="PRINTS" id="PR00035">
    <property type="entry name" value="HTHGNTR"/>
</dbReference>
<name>A0A543DI06_9PSEU</name>
<keyword evidence="2" id="KW-0238">DNA-binding</keyword>
<dbReference type="PANTHER" id="PTHR43537:SF47">
    <property type="entry name" value="REGULATORY PROTEIN GNTR HTH"/>
    <property type="match status" value="1"/>
</dbReference>
<evidence type="ECO:0000259" key="4">
    <source>
        <dbReference type="PROSITE" id="PS50949"/>
    </source>
</evidence>
<accession>A0A543DI06</accession>
<dbReference type="InterPro" id="IPR036388">
    <property type="entry name" value="WH-like_DNA-bd_sf"/>
</dbReference>
<dbReference type="InterPro" id="IPR008920">
    <property type="entry name" value="TF_FadR/GntR_C"/>
</dbReference>
<dbReference type="Proteomes" id="UP000315677">
    <property type="component" value="Unassembled WGS sequence"/>
</dbReference>
<dbReference type="PROSITE" id="PS50949">
    <property type="entry name" value="HTH_GNTR"/>
    <property type="match status" value="1"/>
</dbReference>
<evidence type="ECO:0000256" key="2">
    <source>
        <dbReference type="ARBA" id="ARBA00023125"/>
    </source>
</evidence>
<dbReference type="InterPro" id="IPR011711">
    <property type="entry name" value="GntR_C"/>
</dbReference>
<dbReference type="CDD" id="cd07377">
    <property type="entry name" value="WHTH_GntR"/>
    <property type="match status" value="1"/>
</dbReference>
<keyword evidence="3" id="KW-0804">Transcription</keyword>
<dbReference type="SUPFAM" id="SSF48008">
    <property type="entry name" value="GntR ligand-binding domain-like"/>
    <property type="match status" value="1"/>
</dbReference>
<feature type="domain" description="HTH gntR-type" evidence="4">
    <location>
        <begin position="9"/>
        <end position="77"/>
    </location>
</feature>
<proteinExistence type="predicted"/>
<dbReference type="Gene3D" id="1.10.10.10">
    <property type="entry name" value="Winged helix-like DNA-binding domain superfamily/Winged helix DNA-binding domain"/>
    <property type="match status" value="1"/>
</dbReference>
<protein>
    <submittedName>
        <fullName evidence="5">GntR family transcriptional regulator</fullName>
    </submittedName>
</protein>